<feature type="domain" description="HD-GYP" evidence="3">
    <location>
        <begin position="136"/>
        <end position="331"/>
    </location>
</feature>
<evidence type="ECO:0000256" key="1">
    <source>
        <dbReference type="SAM" id="MobiDB-lite"/>
    </source>
</evidence>
<proteinExistence type="predicted"/>
<comment type="caution">
    <text evidence="4">The sequence shown here is derived from an EMBL/GenBank/DDBJ whole genome shotgun (WGS) entry which is preliminary data.</text>
</comment>
<reference evidence="4 5" key="1">
    <citation type="submission" date="2018-01" db="EMBL/GenBank/DDBJ databases">
        <title>Co-occurrence of chitin degradation, pigmentation and bioactivity in marine Pseudoalteromonas.</title>
        <authorList>
            <person name="Paulsen S."/>
            <person name="Gram L."/>
            <person name="Machado H."/>
        </authorList>
    </citation>
    <scope>NUCLEOTIDE SEQUENCE [LARGE SCALE GENOMIC DNA]</scope>
    <source>
        <strain evidence="4 5">S3663</strain>
    </source>
</reference>
<dbReference type="Pfam" id="PF13487">
    <property type="entry name" value="HD_5"/>
    <property type="match status" value="1"/>
</dbReference>
<dbReference type="NCBIfam" id="TIGR00277">
    <property type="entry name" value="HDIG"/>
    <property type="match status" value="1"/>
</dbReference>
<sequence length="402" mass="44571">MKSINIEELQPGMFVVSVLEQTGSVQVKTQGWVKTQTSIDKLASAGILRVEVDPDKMLDLSSNKHGITAPDSDIQSTPDQEKDPWHKSTAISAEINQAMKLVEEAKALQAKAFADLKAGNPIDVEAFKEVATSFIDSIFRNQDALSCIAMIKQKDAYLLEHSINVATLITIFAKHLRLDREVIEQLATGALLHDIGKIKVNDAVLNKPGKLSDSEFEQMKQHAQFSYEIVTEAGLSKISCEVAGFHHERLDGSGYPQGLSNGEISDYVRMASIVDVFDALTAERVYKKALTPIQAFKMLRESSPHHFDEKLLNEFINCIGVYPVGSLVKLKSQRVGMVASSNPEQPLKPIVKVFYSAKTMYHIAVEDIDLAEKRCTDELEAAIKPEEFGLDLIKFFKHSVLP</sequence>
<dbReference type="CDD" id="cd00077">
    <property type="entry name" value="HDc"/>
    <property type="match status" value="1"/>
</dbReference>
<dbReference type="Gene3D" id="1.10.3210.10">
    <property type="entry name" value="Hypothetical protein af1432"/>
    <property type="match status" value="1"/>
</dbReference>
<name>A0A5R9PWU8_9GAMM</name>
<organism evidence="4 5">
    <name type="scientific">Pseudoalteromonas phenolica</name>
    <dbReference type="NCBI Taxonomy" id="161398"/>
    <lineage>
        <taxon>Bacteria</taxon>
        <taxon>Pseudomonadati</taxon>
        <taxon>Pseudomonadota</taxon>
        <taxon>Gammaproteobacteria</taxon>
        <taxon>Alteromonadales</taxon>
        <taxon>Pseudoalteromonadaceae</taxon>
        <taxon>Pseudoalteromonas</taxon>
    </lineage>
</organism>
<dbReference type="InterPro" id="IPR021812">
    <property type="entry name" value="DUF3391"/>
</dbReference>
<dbReference type="RefSeq" id="WP_138484128.1">
    <property type="nucleotide sequence ID" value="NZ_PPSW01000035.1"/>
</dbReference>
<dbReference type="Proteomes" id="UP000309186">
    <property type="component" value="Unassembled WGS sequence"/>
</dbReference>
<dbReference type="InterPro" id="IPR006675">
    <property type="entry name" value="HDIG_dom"/>
</dbReference>
<feature type="domain" description="HD" evidence="2">
    <location>
        <begin position="158"/>
        <end position="283"/>
    </location>
</feature>
<evidence type="ECO:0000313" key="5">
    <source>
        <dbReference type="Proteomes" id="UP000309186"/>
    </source>
</evidence>
<dbReference type="AlphaFoldDB" id="A0A5R9PWU8"/>
<dbReference type="PROSITE" id="PS51831">
    <property type="entry name" value="HD"/>
    <property type="match status" value="1"/>
</dbReference>
<dbReference type="EMBL" id="PPSW01000035">
    <property type="protein sequence ID" value="TLX45383.1"/>
    <property type="molecule type" value="Genomic_DNA"/>
</dbReference>
<dbReference type="InterPro" id="IPR037522">
    <property type="entry name" value="HD_GYP_dom"/>
</dbReference>
<dbReference type="PROSITE" id="PS51832">
    <property type="entry name" value="HD_GYP"/>
    <property type="match status" value="1"/>
</dbReference>
<evidence type="ECO:0000259" key="3">
    <source>
        <dbReference type="PROSITE" id="PS51832"/>
    </source>
</evidence>
<dbReference type="InterPro" id="IPR003607">
    <property type="entry name" value="HD/PDEase_dom"/>
</dbReference>
<dbReference type="OrthoDB" id="9764808at2"/>
<accession>A0A5R9PWU8</accession>
<feature type="region of interest" description="Disordered" evidence="1">
    <location>
        <begin position="61"/>
        <end position="84"/>
    </location>
</feature>
<evidence type="ECO:0000313" key="4">
    <source>
        <dbReference type="EMBL" id="TLX45383.1"/>
    </source>
</evidence>
<protein>
    <submittedName>
        <fullName evidence="4">Phosphodiesterase</fullName>
    </submittedName>
</protein>
<evidence type="ECO:0000259" key="2">
    <source>
        <dbReference type="PROSITE" id="PS51831"/>
    </source>
</evidence>
<dbReference type="SUPFAM" id="SSF109604">
    <property type="entry name" value="HD-domain/PDEase-like"/>
    <property type="match status" value="1"/>
</dbReference>
<dbReference type="InterPro" id="IPR006674">
    <property type="entry name" value="HD_domain"/>
</dbReference>
<dbReference type="PANTHER" id="PTHR43155">
    <property type="entry name" value="CYCLIC DI-GMP PHOSPHODIESTERASE PA4108-RELATED"/>
    <property type="match status" value="1"/>
</dbReference>
<dbReference type="GO" id="GO:0008081">
    <property type="term" value="F:phosphoric diester hydrolase activity"/>
    <property type="evidence" value="ECO:0007669"/>
    <property type="project" value="UniProtKB-ARBA"/>
</dbReference>
<gene>
    <name evidence="4" type="ORF">C1E24_18880</name>
</gene>
<dbReference type="PANTHER" id="PTHR43155:SF2">
    <property type="entry name" value="CYCLIC DI-GMP PHOSPHODIESTERASE PA4108"/>
    <property type="match status" value="1"/>
</dbReference>
<dbReference type="Pfam" id="PF11871">
    <property type="entry name" value="DUF3391"/>
    <property type="match status" value="1"/>
</dbReference>
<dbReference type="SMART" id="SM00471">
    <property type="entry name" value="HDc"/>
    <property type="match status" value="1"/>
</dbReference>